<dbReference type="Proteomes" id="UP001497623">
    <property type="component" value="Unassembled WGS sequence"/>
</dbReference>
<accession>A0AAV2RLB7</accession>
<dbReference type="PANTHER" id="PTHR32026:SF10">
    <property type="entry name" value="METHYLTRANSFERASE-LIKE PROTEIN 24-RELATED"/>
    <property type="match status" value="1"/>
</dbReference>
<feature type="domain" description="Methyltransferase" evidence="2">
    <location>
        <begin position="82"/>
        <end position="286"/>
    </location>
</feature>
<comment type="caution">
    <text evidence="3">The sequence shown here is derived from an EMBL/GenBank/DDBJ whole genome shotgun (WGS) entry which is preliminary data.</text>
</comment>
<organism evidence="3 4">
    <name type="scientific">Meganyctiphanes norvegica</name>
    <name type="common">Northern krill</name>
    <name type="synonym">Thysanopoda norvegica</name>
    <dbReference type="NCBI Taxonomy" id="48144"/>
    <lineage>
        <taxon>Eukaryota</taxon>
        <taxon>Metazoa</taxon>
        <taxon>Ecdysozoa</taxon>
        <taxon>Arthropoda</taxon>
        <taxon>Crustacea</taxon>
        <taxon>Multicrustacea</taxon>
        <taxon>Malacostraca</taxon>
        <taxon>Eumalacostraca</taxon>
        <taxon>Eucarida</taxon>
        <taxon>Euphausiacea</taxon>
        <taxon>Euphausiidae</taxon>
        <taxon>Meganyctiphanes</taxon>
    </lineage>
</organism>
<gene>
    <name evidence="3" type="ORF">MNOR_LOCUS25484</name>
</gene>
<protein>
    <recommendedName>
        <fullName evidence="2">Methyltransferase domain-containing protein</fullName>
    </recommendedName>
</protein>
<dbReference type="InterPro" id="IPR026913">
    <property type="entry name" value="METTL24"/>
</dbReference>
<proteinExistence type="predicted"/>
<feature type="non-terminal residue" evidence="3">
    <location>
        <position position="312"/>
    </location>
</feature>
<evidence type="ECO:0000259" key="2">
    <source>
        <dbReference type="Pfam" id="PF13383"/>
    </source>
</evidence>
<evidence type="ECO:0000313" key="3">
    <source>
        <dbReference type="EMBL" id="CAL4126232.1"/>
    </source>
</evidence>
<evidence type="ECO:0000256" key="1">
    <source>
        <dbReference type="SAM" id="SignalP"/>
    </source>
</evidence>
<dbReference type="Pfam" id="PF13383">
    <property type="entry name" value="Methyltransf_22"/>
    <property type="match status" value="1"/>
</dbReference>
<feature type="chain" id="PRO_5043438767" description="Methyltransferase domain-containing protein" evidence="1">
    <location>
        <begin position="29"/>
        <end position="312"/>
    </location>
</feature>
<sequence length="312" mass="35479">MSRSNNVLAAFLGVPIVLLLFLPSKLPTGDVDNQPEETEDQKLPQRVLRRGKRVSENISLRGTNLSAMSHEERARVVQTVLTQPTTTCRKLIRVGGRSCRRHYDGSKLVCFDAAVRPTLMGDCLTYSFGVGNDFTFDEAMQDYGCEVHSFDDDKDHRTYVRMQGPKVHFHAARVGIENKYVKYCEDLANGTRHCRSPVLYQTMERTRRLLKHEDRVIDYFKMDIEGSEWAVFLDTIANNPSVLPLTKQIGLEIHLENLSEDSLLTQRAGIASYLKVLQEFEELGFMLAKVDNNDLNPSRKTVDGINFSIYAE</sequence>
<evidence type="ECO:0000313" key="4">
    <source>
        <dbReference type="Proteomes" id="UP001497623"/>
    </source>
</evidence>
<keyword evidence="1" id="KW-0732">Signal</keyword>
<dbReference type="AlphaFoldDB" id="A0AAV2RLB7"/>
<dbReference type="InterPro" id="IPR025714">
    <property type="entry name" value="Methyltranfer_dom"/>
</dbReference>
<feature type="signal peptide" evidence="1">
    <location>
        <begin position="1"/>
        <end position="28"/>
    </location>
</feature>
<reference evidence="3 4" key="1">
    <citation type="submission" date="2024-05" db="EMBL/GenBank/DDBJ databases">
        <authorList>
            <person name="Wallberg A."/>
        </authorList>
    </citation>
    <scope>NUCLEOTIDE SEQUENCE [LARGE SCALE GENOMIC DNA]</scope>
</reference>
<keyword evidence="4" id="KW-1185">Reference proteome</keyword>
<dbReference type="EMBL" id="CAXKWB010024389">
    <property type="protein sequence ID" value="CAL4126232.1"/>
    <property type="molecule type" value="Genomic_DNA"/>
</dbReference>
<dbReference type="PANTHER" id="PTHR32026">
    <property type="entry name" value="METHYLTRANSFERASE-LIKE PROTEIN 24"/>
    <property type="match status" value="1"/>
</dbReference>
<name>A0AAV2RLB7_MEGNR</name>